<proteinExistence type="predicted"/>
<evidence type="ECO:0000256" key="1">
    <source>
        <dbReference type="SAM" id="MobiDB-lite"/>
    </source>
</evidence>
<comment type="caution">
    <text evidence="2">The sequence shown here is derived from an EMBL/GenBank/DDBJ whole genome shotgun (WGS) entry which is preliminary data.</text>
</comment>
<dbReference type="AlphaFoldDB" id="A0AA38CE87"/>
<dbReference type="Proteomes" id="UP000824469">
    <property type="component" value="Unassembled WGS sequence"/>
</dbReference>
<protein>
    <submittedName>
        <fullName evidence="2">Uncharacterized protein</fullName>
    </submittedName>
</protein>
<feature type="non-terminal residue" evidence="2">
    <location>
        <position position="1"/>
    </location>
</feature>
<evidence type="ECO:0000313" key="3">
    <source>
        <dbReference type="Proteomes" id="UP000824469"/>
    </source>
</evidence>
<feature type="region of interest" description="Disordered" evidence="1">
    <location>
        <begin position="1"/>
        <end position="53"/>
    </location>
</feature>
<name>A0AA38CE87_TAXCH</name>
<reference evidence="2 3" key="1">
    <citation type="journal article" date="2021" name="Nat. Plants">
        <title>The Taxus genome provides insights into paclitaxel biosynthesis.</title>
        <authorList>
            <person name="Xiong X."/>
            <person name="Gou J."/>
            <person name="Liao Q."/>
            <person name="Li Y."/>
            <person name="Zhou Q."/>
            <person name="Bi G."/>
            <person name="Li C."/>
            <person name="Du R."/>
            <person name="Wang X."/>
            <person name="Sun T."/>
            <person name="Guo L."/>
            <person name="Liang H."/>
            <person name="Lu P."/>
            <person name="Wu Y."/>
            <person name="Zhang Z."/>
            <person name="Ro D.K."/>
            <person name="Shang Y."/>
            <person name="Huang S."/>
            <person name="Yan J."/>
        </authorList>
    </citation>
    <scope>NUCLEOTIDE SEQUENCE [LARGE SCALE GENOMIC DNA]</scope>
    <source>
        <strain evidence="2">Ta-2019</strain>
    </source>
</reference>
<accession>A0AA38CE87</accession>
<sequence length="53" mass="5774">TRWTRKSGLAEGGKTTTAERDSSGQEYAKDANHPESTEKENFHTNCFGASGVK</sequence>
<organism evidence="2 3">
    <name type="scientific">Taxus chinensis</name>
    <name type="common">Chinese yew</name>
    <name type="synonym">Taxus wallichiana var. chinensis</name>
    <dbReference type="NCBI Taxonomy" id="29808"/>
    <lineage>
        <taxon>Eukaryota</taxon>
        <taxon>Viridiplantae</taxon>
        <taxon>Streptophyta</taxon>
        <taxon>Embryophyta</taxon>
        <taxon>Tracheophyta</taxon>
        <taxon>Spermatophyta</taxon>
        <taxon>Pinopsida</taxon>
        <taxon>Pinidae</taxon>
        <taxon>Conifers II</taxon>
        <taxon>Cupressales</taxon>
        <taxon>Taxaceae</taxon>
        <taxon>Taxus</taxon>
    </lineage>
</organism>
<feature type="non-terminal residue" evidence="2">
    <location>
        <position position="53"/>
    </location>
</feature>
<evidence type="ECO:0000313" key="2">
    <source>
        <dbReference type="EMBL" id="KAH9299072.1"/>
    </source>
</evidence>
<gene>
    <name evidence="2" type="ORF">KI387_030754</name>
</gene>
<feature type="compositionally biased region" description="Basic and acidic residues" evidence="1">
    <location>
        <begin position="17"/>
        <end position="42"/>
    </location>
</feature>
<keyword evidence="3" id="KW-1185">Reference proteome</keyword>
<dbReference type="EMBL" id="JAHRHJ020000010">
    <property type="protein sequence ID" value="KAH9299072.1"/>
    <property type="molecule type" value="Genomic_DNA"/>
</dbReference>